<dbReference type="PANTHER" id="PTHR24388">
    <property type="entry name" value="ZINC FINGER PROTEIN"/>
    <property type="match status" value="1"/>
</dbReference>
<dbReference type="PROSITE" id="PS00028">
    <property type="entry name" value="ZINC_FINGER_C2H2_1"/>
    <property type="match status" value="4"/>
</dbReference>
<keyword evidence="6 13" id="KW-0863">Zinc-finger</keyword>
<evidence type="ECO:0000256" key="8">
    <source>
        <dbReference type="ARBA" id="ARBA00022843"/>
    </source>
</evidence>
<dbReference type="InterPro" id="IPR057618">
    <property type="entry name" value="Znf_POGZ/Z280C-D-like"/>
</dbReference>
<dbReference type="SMART" id="SM00355">
    <property type="entry name" value="ZnF_C2H2"/>
    <property type="match status" value="7"/>
</dbReference>
<keyword evidence="10" id="KW-0238">DNA-binding</keyword>
<evidence type="ECO:0000256" key="10">
    <source>
        <dbReference type="ARBA" id="ARBA00023125"/>
    </source>
</evidence>
<keyword evidence="7" id="KW-0862">Zinc</keyword>
<evidence type="ECO:0000256" key="5">
    <source>
        <dbReference type="ARBA" id="ARBA00022737"/>
    </source>
</evidence>
<feature type="compositionally biased region" description="Polar residues" evidence="14">
    <location>
        <begin position="188"/>
        <end position="204"/>
    </location>
</feature>
<keyword evidence="17" id="KW-1185">Reference proteome</keyword>
<dbReference type="OMA" id="GDLMSKH"/>
<feature type="region of interest" description="Disordered" evidence="14">
    <location>
        <begin position="23"/>
        <end position="68"/>
    </location>
</feature>
<dbReference type="RefSeq" id="XP_015254859.1">
    <property type="nucleotide sequence ID" value="XM_015399373.1"/>
</dbReference>
<evidence type="ECO:0000256" key="14">
    <source>
        <dbReference type="SAM" id="MobiDB-lite"/>
    </source>
</evidence>
<sequence>MSELFMECVEEELEPWQKQVPQIHLIEDDDDDDEPIFVGVLSGKQKDSKPSPAPSRRNSAGPQQKKLAAAGPSPIVLQANAPATTVKTVPPSLTTGTPQPVIVNNQGFIGTSLQLTNSSGLIATLGSQYPPGTSFTIVPAPRQQLFQQVSPATVLPGAVHRPQVQQIRNNVVTLANVQSPAVYSVQSNQLQPKMSNTPSIQSVSGKDISDESSVKRGLIVSDVDMAVKKVKRDGVTIQVENGVLKRTCPKCHEDFPSEEAVMFHSVRCLANGGSAAPSAPNASNSGKLIMLVADFYYGRFEGDAGKKEAQKTNTTFKCQSCLKVLKNNIRFMNHMKHHLELEKQNSESWESHTTCHHCYRQYMTPFQLQCHIESAHSPIESSTNCKICELAFESEQVLLEHMKAHHKPGEMPYVCQVCDFRSSFFSDLEAHFRSVHENTKDLLCPFCLKVLRTSHIYMQHYMKHQKKGIHRCGKCRLNFLTYKEKVEHRTHVHKTFRKPKALEGLPPGTKVTIRASLTGKGPVTPLNSHKSAVVVTPEPMCFPNFKVKAPVNLSRSKTKDARTGKVKTAPNKKTERHPKHNLALKNLSTSGGSFTCIECNSNVDDFLSHFPILSHCGACNYRTGCKISYGNHMIKFHSTFKRRVLKMDRKKDLARLKLTLICLNCDLHVDASGGDLMSKHLTDQPNHLCKVIQEKDIRAEDKDQGTVNLQLSGDDNQTAPPLPTTAPVEPTEIDSKESLDNTAGSDNLTDVSRPGSELILPAGDQENESIKPCADEGTESKCSSLEAASSSCSADLLLVPSEEAEGQPERLNDIDQPSASDSLLDPLTGEKTP</sequence>
<feature type="compositionally biased region" description="Polar residues" evidence="14">
    <location>
        <begin position="740"/>
        <end position="750"/>
    </location>
</feature>
<feature type="region of interest" description="Disordered" evidence="14">
    <location>
        <begin position="553"/>
        <end position="576"/>
    </location>
</feature>
<keyword evidence="9" id="KW-0805">Transcription regulation</keyword>
<organism evidence="16 17">
    <name type="scientific">Cyprinodon variegatus</name>
    <name type="common">Sheepshead minnow</name>
    <dbReference type="NCBI Taxonomy" id="28743"/>
    <lineage>
        <taxon>Eukaryota</taxon>
        <taxon>Metazoa</taxon>
        <taxon>Chordata</taxon>
        <taxon>Craniata</taxon>
        <taxon>Vertebrata</taxon>
        <taxon>Euteleostomi</taxon>
        <taxon>Actinopterygii</taxon>
        <taxon>Neopterygii</taxon>
        <taxon>Teleostei</taxon>
        <taxon>Neoteleostei</taxon>
        <taxon>Acanthomorphata</taxon>
        <taxon>Ovalentaria</taxon>
        <taxon>Atherinomorphae</taxon>
        <taxon>Cyprinodontiformes</taxon>
        <taxon>Cyprinodontidae</taxon>
        <taxon>Cyprinodon</taxon>
    </lineage>
</organism>
<dbReference type="AlphaFoldDB" id="A0A3Q2CPP7"/>
<name>A0A3Q2CPP7_CYPVA</name>
<dbReference type="InterPro" id="IPR013087">
    <property type="entry name" value="Znf_C2H2_type"/>
</dbReference>
<evidence type="ECO:0000256" key="13">
    <source>
        <dbReference type="PROSITE-ProRule" id="PRU00042"/>
    </source>
</evidence>
<keyword evidence="5" id="KW-0677">Repeat</keyword>
<dbReference type="Gene3D" id="3.30.160.60">
    <property type="entry name" value="Classic Zinc Finger"/>
    <property type="match status" value="1"/>
</dbReference>
<evidence type="ECO:0000256" key="2">
    <source>
        <dbReference type="ARBA" id="ARBA00004123"/>
    </source>
</evidence>
<dbReference type="GeneTree" id="ENSGT00940000163854"/>
<dbReference type="InterPro" id="IPR050527">
    <property type="entry name" value="Snail/Krueppel_Znf"/>
</dbReference>
<accession>A0A3Q2CPP7</accession>
<reference evidence="16" key="1">
    <citation type="submission" date="2025-08" db="UniProtKB">
        <authorList>
            <consortium name="Ensembl"/>
        </authorList>
    </citation>
    <scope>IDENTIFICATION</scope>
</reference>
<evidence type="ECO:0000256" key="4">
    <source>
        <dbReference type="ARBA" id="ARBA00022723"/>
    </source>
</evidence>
<dbReference type="PANTHER" id="PTHR24388:SF34">
    <property type="entry name" value="ZINC FINGER PROTEIN 280D"/>
    <property type="match status" value="1"/>
</dbReference>
<dbReference type="Pfam" id="PF25414">
    <property type="entry name" value="zf-C2H2_Z280C_D"/>
    <property type="match status" value="1"/>
</dbReference>
<dbReference type="GeneID" id="107100748"/>
<keyword evidence="4" id="KW-0479">Metal-binding</keyword>
<comment type="function">
    <text evidence="1">May function as a transcription factor.</text>
</comment>
<evidence type="ECO:0000313" key="17">
    <source>
        <dbReference type="Proteomes" id="UP000265020"/>
    </source>
</evidence>
<dbReference type="InterPro" id="IPR036236">
    <property type="entry name" value="Znf_C2H2_sf"/>
</dbReference>
<reference evidence="16" key="2">
    <citation type="submission" date="2025-09" db="UniProtKB">
        <authorList>
            <consortium name="Ensembl"/>
        </authorList>
    </citation>
    <scope>IDENTIFICATION</scope>
</reference>
<evidence type="ECO:0000256" key="9">
    <source>
        <dbReference type="ARBA" id="ARBA00023015"/>
    </source>
</evidence>
<dbReference type="Proteomes" id="UP000265020">
    <property type="component" value="Unassembled WGS sequence"/>
</dbReference>
<evidence type="ECO:0000256" key="1">
    <source>
        <dbReference type="ARBA" id="ARBA00003729"/>
    </source>
</evidence>
<dbReference type="Ensembl" id="ENSCVAT00000003330.1">
    <property type="protein sequence ID" value="ENSCVAP00000007423.1"/>
    <property type="gene ID" value="ENSCVAG00000009089.1"/>
</dbReference>
<dbReference type="GO" id="GO:0005634">
    <property type="term" value="C:nucleus"/>
    <property type="evidence" value="ECO:0007669"/>
    <property type="project" value="UniProtKB-SubCell"/>
</dbReference>
<dbReference type="Pfam" id="PF13912">
    <property type="entry name" value="zf-C2H2_6"/>
    <property type="match status" value="1"/>
</dbReference>
<keyword evidence="8" id="KW-0832">Ubl conjugation</keyword>
<evidence type="ECO:0000256" key="12">
    <source>
        <dbReference type="ARBA" id="ARBA00023242"/>
    </source>
</evidence>
<comment type="subcellular location">
    <subcellularLocation>
        <location evidence="2">Nucleus</location>
    </subcellularLocation>
</comment>
<dbReference type="Pfam" id="PF25429">
    <property type="entry name" value="zf-POGZ"/>
    <property type="match status" value="1"/>
</dbReference>
<evidence type="ECO:0000256" key="7">
    <source>
        <dbReference type="ARBA" id="ARBA00022833"/>
    </source>
</evidence>
<evidence type="ECO:0000256" key="3">
    <source>
        <dbReference type="ARBA" id="ARBA00022499"/>
    </source>
</evidence>
<feature type="region of interest" description="Disordered" evidence="14">
    <location>
        <begin position="188"/>
        <end position="207"/>
    </location>
</feature>
<feature type="region of interest" description="Disordered" evidence="14">
    <location>
        <begin position="799"/>
        <end position="833"/>
    </location>
</feature>
<evidence type="ECO:0000313" key="16">
    <source>
        <dbReference type="Ensembl" id="ENSCVAP00000007423.1"/>
    </source>
</evidence>
<keyword evidence="11" id="KW-0804">Transcription</keyword>
<dbReference type="SUPFAM" id="SSF57667">
    <property type="entry name" value="beta-beta-alpha zinc fingers"/>
    <property type="match status" value="1"/>
</dbReference>
<dbReference type="KEGG" id="cvg:107100748"/>
<keyword evidence="3" id="KW-1017">Isopeptide bond</keyword>
<feature type="domain" description="C2H2-type" evidence="15">
    <location>
        <begin position="413"/>
        <end position="441"/>
    </location>
</feature>
<dbReference type="PROSITE" id="PS50157">
    <property type="entry name" value="ZINC_FINGER_C2H2_2"/>
    <property type="match status" value="1"/>
</dbReference>
<dbReference type="STRING" id="28743.ENSCVAP00000007423"/>
<proteinExistence type="predicted"/>
<dbReference type="OrthoDB" id="10032537at2759"/>
<feature type="compositionally biased region" description="Polar residues" evidence="14">
    <location>
        <begin position="707"/>
        <end position="719"/>
    </location>
</feature>
<keyword evidence="12" id="KW-0539">Nucleus</keyword>
<protein>
    <submittedName>
        <fullName evidence="16">Zinc finger protein 280D</fullName>
    </submittedName>
</protein>
<dbReference type="FunFam" id="3.30.160.60:FF:000298">
    <property type="entry name" value="zinc finger protein 280D isoform X1"/>
    <property type="match status" value="1"/>
</dbReference>
<dbReference type="GO" id="GO:0008270">
    <property type="term" value="F:zinc ion binding"/>
    <property type="evidence" value="ECO:0007669"/>
    <property type="project" value="UniProtKB-KW"/>
</dbReference>
<dbReference type="GO" id="GO:0000981">
    <property type="term" value="F:DNA-binding transcription factor activity, RNA polymerase II-specific"/>
    <property type="evidence" value="ECO:0007669"/>
    <property type="project" value="TreeGrafter"/>
</dbReference>
<evidence type="ECO:0000256" key="11">
    <source>
        <dbReference type="ARBA" id="ARBA00023163"/>
    </source>
</evidence>
<feature type="region of interest" description="Disordered" evidence="14">
    <location>
        <begin position="707"/>
        <end position="777"/>
    </location>
</feature>
<evidence type="ECO:0000256" key="6">
    <source>
        <dbReference type="ARBA" id="ARBA00022771"/>
    </source>
</evidence>
<dbReference type="CTD" id="54816"/>
<dbReference type="GO" id="GO:0000978">
    <property type="term" value="F:RNA polymerase II cis-regulatory region sequence-specific DNA binding"/>
    <property type="evidence" value="ECO:0007669"/>
    <property type="project" value="TreeGrafter"/>
</dbReference>
<evidence type="ECO:0000259" key="15">
    <source>
        <dbReference type="PROSITE" id="PS50157"/>
    </source>
</evidence>
<dbReference type="InterPro" id="IPR059074">
    <property type="entry name" value="zf-C2H2_Z280C_D"/>
</dbReference>